<name>A0A1V9ZM33_ACHHY</name>
<keyword evidence="3" id="KW-1185">Reference proteome</keyword>
<accession>A0A1V9ZM33</accession>
<protein>
    <submittedName>
        <fullName evidence="2">Uncharacterized protein</fullName>
    </submittedName>
</protein>
<dbReference type="EMBL" id="JNBR01000075">
    <property type="protein sequence ID" value="OQR99037.1"/>
    <property type="molecule type" value="Genomic_DNA"/>
</dbReference>
<dbReference type="AlphaFoldDB" id="A0A1V9ZM33"/>
<reference evidence="2 3" key="1">
    <citation type="journal article" date="2014" name="Genome Biol. Evol.">
        <title>The secreted proteins of Achlya hypogyna and Thraustotheca clavata identify the ancestral oomycete secretome and reveal gene acquisitions by horizontal gene transfer.</title>
        <authorList>
            <person name="Misner I."/>
            <person name="Blouin N."/>
            <person name="Leonard G."/>
            <person name="Richards T.A."/>
            <person name="Lane C.E."/>
        </authorList>
    </citation>
    <scope>NUCLEOTIDE SEQUENCE [LARGE SCALE GENOMIC DNA]</scope>
    <source>
        <strain evidence="2 3">ATCC 48635</strain>
    </source>
</reference>
<dbReference type="OrthoDB" id="79752at2759"/>
<dbReference type="Proteomes" id="UP000243579">
    <property type="component" value="Unassembled WGS sequence"/>
</dbReference>
<feature type="region of interest" description="Disordered" evidence="1">
    <location>
        <begin position="207"/>
        <end position="229"/>
    </location>
</feature>
<sequence>MRPAEESTSIWLLLDECAEAIADATRVWGLDPCKMAAIDDNYTLVVAEAIADECWATVHSLCATADPWLEVEPSKTLRLCDEPPRSSVVEVVPVPKTLGGNFDANPSSPPSSTLVDELFNLEKELALAMRSIGALEATTSGIATGSAPPVAVQPLKKRRQRRPPSTSARGVWDGFQKLTLQSHVARQAKARSQRKAVENEVAAVVETRLQTTRQRPSPPRELKPKPRPNKGYLAAFWDERPHRRVPRVVAPTVTQSLPRPREVLVSVYLNNDRSTMTRVVASSLPDLRAKVAYKLRMESVDEMLRETARISTQGNYTKCQPVDRFSQLRHGDILCAIEARTFEHKPPPVAPTGAPPVVRRERRGCRMWDNQGRSIAVDERL</sequence>
<feature type="region of interest" description="Disordered" evidence="1">
    <location>
        <begin position="141"/>
        <end position="171"/>
    </location>
</feature>
<evidence type="ECO:0000256" key="1">
    <source>
        <dbReference type="SAM" id="MobiDB-lite"/>
    </source>
</evidence>
<comment type="caution">
    <text evidence="2">The sequence shown here is derived from an EMBL/GenBank/DDBJ whole genome shotgun (WGS) entry which is preliminary data.</text>
</comment>
<proteinExistence type="predicted"/>
<evidence type="ECO:0000313" key="2">
    <source>
        <dbReference type="EMBL" id="OQR99037.1"/>
    </source>
</evidence>
<organism evidence="2 3">
    <name type="scientific">Achlya hypogyna</name>
    <name type="common">Oomycete</name>
    <name type="synonym">Protoachlya hypogyna</name>
    <dbReference type="NCBI Taxonomy" id="1202772"/>
    <lineage>
        <taxon>Eukaryota</taxon>
        <taxon>Sar</taxon>
        <taxon>Stramenopiles</taxon>
        <taxon>Oomycota</taxon>
        <taxon>Saprolegniomycetes</taxon>
        <taxon>Saprolegniales</taxon>
        <taxon>Achlyaceae</taxon>
        <taxon>Achlya</taxon>
    </lineage>
</organism>
<gene>
    <name evidence="2" type="ORF">ACHHYP_20327</name>
</gene>
<evidence type="ECO:0000313" key="3">
    <source>
        <dbReference type="Proteomes" id="UP000243579"/>
    </source>
</evidence>